<dbReference type="RefSeq" id="WP_165886942.1">
    <property type="nucleotide sequence ID" value="NZ_SLXK01000020.1"/>
</dbReference>
<accession>A0A4R2NV36</accession>
<reference evidence="6 7" key="1">
    <citation type="submission" date="2019-03" db="EMBL/GenBank/DDBJ databases">
        <title>Genomic Encyclopedia of Type Strains, Phase IV (KMG-IV): sequencing the most valuable type-strain genomes for metagenomic binning, comparative biology and taxonomic classification.</title>
        <authorList>
            <person name="Goeker M."/>
        </authorList>
    </citation>
    <scope>NUCLEOTIDE SEQUENCE [LARGE SCALE GENOMIC DNA]</scope>
    <source>
        <strain evidence="6 7">DSM 19377</strain>
    </source>
</reference>
<evidence type="ECO:0000256" key="4">
    <source>
        <dbReference type="ARBA" id="ARBA00023163"/>
    </source>
</evidence>
<keyword evidence="4" id="KW-0804">Transcription</keyword>
<evidence type="ECO:0000256" key="1">
    <source>
        <dbReference type="ARBA" id="ARBA00009437"/>
    </source>
</evidence>
<keyword evidence="7" id="KW-1185">Reference proteome</keyword>
<dbReference type="GO" id="GO:0003677">
    <property type="term" value="F:DNA binding"/>
    <property type="evidence" value="ECO:0007669"/>
    <property type="project" value="UniProtKB-KW"/>
</dbReference>
<keyword evidence="2" id="KW-0805">Transcription regulation</keyword>
<evidence type="ECO:0000313" key="7">
    <source>
        <dbReference type="Proteomes" id="UP000295416"/>
    </source>
</evidence>
<comment type="similarity">
    <text evidence="1">Belongs to the LysR transcriptional regulatory family.</text>
</comment>
<sequence>MELKQLKYFKTIVEAGNISKAAELLYMAQPPLSQQLKRLEKELDAVLIHRRTRQWELTEAGRALYKHAGYMLQKTADIKEEIQEINQGMRGNLTIGVSTSCISYLPKSIKTFRATHPNVYLKIWEGDSYYLEELLSDGKIEVALMLLPKQLEEYELIQLQKEPFVAAVPKSLGEQFTEEVIGLKQIAEYPFLMLAPMEGYSMYEDIIHHFHKSKLAPDIVMECKDISILLALVASGVGISIIPKSEIHEAYHHDITTFEINDFSVYVEPSIIWRKNHRLTKAAEYFMNHLIKK</sequence>
<gene>
    <name evidence="6" type="ORF">EV207_1203</name>
</gene>
<evidence type="ECO:0000259" key="5">
    <source>
        <dbReference type="PROSITE" id="PS50931"/>
    </source>
</evidence>
<dbReference type="EMBL" id="SLXK01000020">
    <property type="protein sequence ID" value="TCP25969.1"/>
    <property type="molecule type" value="Genomic_DNA"/>
</dbReference>
<dbReference type="CDD" id="cd05466">
    <property type="entry name" value="PBP2_LTTR_substrate"/>
    <property type="match status" value="1"/>
</dbReference>
<feature type="domain" description="HTH lysR-type" evidence="5">
    <location>
        <begin position="1"/>
        <end position="58"/>
    </location>
</feature>
<evidence type="ECO:0000313" key="6">
    <source>
        <dbReference type="EMBL" id="TCP25969.1"/>
    </source>
</evidence>
<dbReference type="PANTHER" id="PTHR30419:SF28">
    <property type="entry name" value="HTH-TYPE TRANSCRIPTIONAL REGULATOR BSDA"/>
    <property type="match status" value="1"/>
</dbReference>
<dbReference type="AlphaFoldDB" id="A0A4R2NV36"/>
<comment type="caution">
    <text evidence="6">The sequence shown here is derived from an EMBL/GenBank/DDBJ whole genome shotgun (WGS) entry which is preliminary data.</text>
</comment>
<dbReference type="Gene3D" id="1.10.10.10">
    <property type="entry name" value="Winged helix-like DNA-binding domain superfamily/Winged helix DNA-binding domain"/>
    <property type="match status" value="1"/>
</dbReference>
<dbReference type="PANTHER" id="PTHR30419">
    <property type="entry name" value="HTH-TYPE TRANSCRIPTIONAL REGULATOR YBHD"/>
    <property type="match status" value="1"/>
</dbReference>
<dbReference type="InterPro" id="IPR050950">
    <property type="entry name" value="HTH-type_LysR_regulators"/>
</dbReference>
<name>A0A4R2NV36_9BACL</name>
<dbReference type="Pfam" id="PF03466">
    <property type="entry name" value="LysR_substrate"/>
    <property type="match status" value="1"/>
</dbReference>
<dbReference type="Pfam" id="PF00126">
    <property type="entry name" value="HTH_1"/>
    <property type="match status" value="1"/>
</dbReference>
<proteinExistence type="inferred from homology"/>
<dbReference type="InterPro" id="IPR036388">
    <property type="entry name" value="WH-like_DNA-bd_sf"/>
</dbReference>
<dbReference type="SUPFAM" id="SSF46785">
    <property type="entry name" value="Winged helix' DNA-binding domain"/>
    <property type="match status" value="1"/>
</dbReference>
<dbReference type="GO" id="GO:0003700">
    <property type="term" value="F:DNA-binding transcription factor activity"/>
    <property type="evidence" value="ECO:0007669"/>
    <property type="project" value="InterPro"/>
</dbReference>
<dbReference type="SUPFAM" id="SSF53850">
    <property type="entry name" value="Periplasmic binding protein-like II"/>
    <property type="match status" value="1"/>
</dbReference>
<dbReference type="PRINTS" id="PR00039">
    <property type="entry name" value="HTHLYSR"/>
</dbReference>
<dbReference type="FunFam" id="1.10.10.10:FF:000001">
    <property type="entry name" value="LysR family transcriptional regulator"/>
    <property type="match status" value="1"/>
</dbReference>
<dbReference type="Proteomes" id="UP000295416">
    <property type="component" value="Unassembled WGS sequence"/>
</dbReference>
<dbReference type="Gene3D" id="3.40.190.290">
    <property type="match status" value="1"/>
</dbReference>
<organism evidence="6 7">
    <name type="scientific">Scopulibacillus darangshiensis</name>
    <dbReference type="NCBI Taxonomy" id="442528"/>
    <lineage>
        <taxon>Bacteria</taxon>
        <taxon>Bacillati</taxon>
        <taxon>Bacillota</taxon>
        <taxon>Bacilli</taxon>
        <taxon>Bacillales</taxon>
        <taxon>Sporolactobacillaceae</taxon>
        <taxon>Scopulibacillus</taxon>
    </lineage>
</organism>
<dbReference type="InterPro" id="IPR036390">
    <property type="entry name" value="WH_DNA-bd_sf"/>
</dbReference>
<keyword evidence="3 6" id="KW-0238">DNA-binding</keyword>
<protein>
    <submittedName>
        <fullName evidence="6">DNA-binding transcriptional LysR family regulator</fullName>
    </submittedName>
</protein>
<dbReference type="GO" id="GO:0005829">
    <property type="term" value="C:cytosol"/>
    <property type="evidence" value="ECO:0007669"/>
    <property type="project" value="TreeGrafter"/>
</dbReference>
<dbReference type="PROSITE" id="PS50931">
    <property type="entry name" value="HTH_LYSR"/>
    <property type="match status" value="1"/>
</dbReference>
<evidence type="ECO:0000256" key="3">
    <source>
        <dbReference type="ARBA" id="ARBA00023125"/>
    </source>
</evidence>
<dbReference type="InterPro" id="IPR000847">
    <property type="entry name" value="LysR_HTH_N"/>
</dbReference>
<evidence type="ECO:0000256" key="2">
    <source>
        <dbReference type="ARBA" id="ARBA00023015"/>
    </source>
</evidence>
<dbReference type="InterPro" id="IPR005119">
    <property type="entry name" value="LysR_subst-bd"/>
</dbReference>